<accession>A0A0A9H145</accession>
<organism evidence="1">
    <name type="scientific">Arundo donax</name>
    <name type="common">Giant reed</name>
    <name type="synonym">Donax arundinaceus</name>
    <dbReference type="NCBI Taxonomy" id="35708"/>
    <lineage>
        <taxon>Eukaryota</taxon>
        <taxon>Viridiplantae</taxon>
        <taxon>Streptophyta</taxon>
        <taxon>Embryophyta</taxon>
        <taxon>Tracheophyta</taxon>
        <taxon>Spermatophyta</taxon>
        <taxon>Magnoliopsida</taxon>
        <taxon>Liliopsida</taxon>
        <taxon>Poales</taxon>
        <taxon>Poaceae</taxon>
        <taxon>PACMAD clade</taxon>
        <taxon>Arundinoideae</taxon>
        <taxon>Arundineae</taxon>
        <taxon>Arundo</taxon>
    </lineage>
</organism>
<evidence type="ECO:0000313" key="1">
    <source>
        <dbReference type="EMBL" id="JAE28546.1"/>
    </source>
</evidence>
<dbReference type="EMBL" id="GBRH01169350">
    <property type="protein sequence ID" value="JAE28546.1"/>
    <property type="molecule type" value="Transcribed_RNA"/>
</dbReference>
<name>A0A0A9H145_ARUDO</name>
<protein>
    <submittedName>
        <fullName evidence="1">Uncharacterized protein</fullName>
    </submittedName>
</protein>
<proteinExistence type="predicted"/>
<reference evidence="1" key="1">
    <citation type="submission" date="2014-09" db="EMBL/GenBank/DDBJ databases">
        <authorList>
            <person name="Magalhaes I.L.F."/>
            <person name="Oliveira U."/>
            <person name="Santos F.R."/>
            <person name="Vidigal T.H.D.A."/>
            <person name="Brescovit A.D."/>
            <person name="Santos A.J."/>
        </authorList>
    </citation>
    <scope>NUCLEOTIDE SEQUENCE</scope>
    <source>
        <tissue evidence="1">Shoot tissue taken approximately 20 cm above the soil surface</tissue>
    </source>
</reference>
<reference evidence="1" key="2">
    <citation type="journal article" date="2015" name="Data Brief">
        <title>Shoot transcriptome of the giant reed, Arundo donax.</title>
        <authorList>
            <person name="Barrero R.A."/>
            <person name="Guerrero F.D."/>
            <person name="Moolhuijzen P."/>
            <person name="Goolsby J.A."/>
            <person name="Tidwell J."/>
            <person name="Bellgard S.E."/>
            <person name="Bellgard M.I."/>
        </authorList>
    </citation>
    <scope>NUCLEOTIDE SEQUENCE</scope>
    <source>
        <tissue evidence="1">Shoot tissue taken approximately 20 cm above the soil surface</tissue>
    </source>
</reference>
<dbReference type="AlphaFoldDB" id="A0A0A9H145"/>
<sequence length="36" mass="3943">MVQASPATPIYLTKRPQIQGTRWNPKNTVVSDVCAA</sequence>